<dbReference type="NCBIfam" id="TIGR02568">
    <property type="entry name" value="LcrE"/>
    <property type="match status" value="1"/>
</dbReference>
<evidence type="ECO:0000259" key="3">
    <source>
        <dbReference type="Pfam" id="PF09059"/>
    </source>
</evidence>
<feature type="region of interest" description="Disordered" evidence="1">
    <location>
        <begin position="75"/>
        <end position="95"/>
    </location>
</feature>
<dbReference type="AlphaFoldDB" id="A0A0L7TCP8"/>
<dbReference type="Proteomes" id="UP000037088">
    <property type="component" value="Unassembled WGS sequence"/>
</dbReference>
<gene>
    <name evidence="4" type="ORF">NG42_08375</name>
    <name evidence="5" type="ORF">NG43_12230</name>
</gene>
<dbReference type="Pfam" id="PF07201">
    <property type="entry name" value="HrpJ"/>
    <property type="match status" value="1"/>
</dbReference>
<dbReference type="InterPro" id="IPR013351">
    <property type="entry name" value="T3SS_TyeA-rel"/>
</dbReference>
<organism evidence="5 6">
    <name type="scientific">Winslowiella iniecta</name>
    <dbReference type="NCBI Taxonomy" id="1560201"/>
    <lineage>
        <taxon>Bacteria</taxon>
        <taxon>Pseudomonadati</taxon>
        <taxon>Pseudomonadota</taxon>
        <taxon>Gammaproteobacteria</taxon>
        <taxon>Enterobacterales</taxon>
        <taxon>Erwiniaceae</taxon>
        <taxon>Winslowiella</taxon>
    </lineage>
</organism>
<feature type="domain" description="Type III secretion system effector delivery regulator TyeA" evidence="3">
    <location>
        <begin position="292"/>
        <end position="369"/>
    </location>
</feature>
<dbReference type="PATRIC" id="fig|1560201.3.peg.1781"/>
<evidence type="ECO:0000256" key="1">
    <source>
        <dbReference type="SAM" id="MobiDB-lite"/>
    </source>
</evidence>
<reference evidence="6 7" key="1">
    <citation type="journal article" date="2015" name="Int. J. Syst. Evol. Microbiol.">
        <title>Erwinia iniecta sp. nov., isolated from Russian wheat aphids (Diuraphis noxia).</title>
        <authorList>
            <person name="Campillo T."/>
            <person name="Luna E."/>
            <person name="Portier P."/>
            <person name="Fischer-Le Saux M."/>
            <person name="Lapitan N."/>
            <person name="Tisserat N.A."/>
            <person name="Leach J.E."/>
        </authorList>
    </citation>
    <scope>NUCLEOTIDE SEQUENCE [LARGE SCALE GENOMIC DNA]</scope>
    <source>
        <strain evidence="4 7">B120</strain>
        <strain evidence="5 6">B149</strain>
    </source>
</reference>
<evidence type="ECO:0000313" key="7">
    <source>
        <dbReference type="Proteomes" id="UP000037088"/>
    </source>
</evidence>
<dbReference type="Gene3D" id="1.20.1280.80">
    <property type="match status" value="1"/>
</dbReference>
<comment type="caution">
    <text evidence="5">The sequence shown here is derived from an EMBL/GenBank/DDBJ whole genome shotgun (WGS) entry which is preliminary data.</text>
</comment>
<dbReference type="GO" id="GO:0019867">
    <property type="term" value="C:outer membrane"/>
    <property type="evidence" value="ECO:0007669"/>
    <property type="project" value="InterPro"/>
</dbReference>
<evidence type="ECO:0000313" key="6">
    <source>
        <dbReference type="Proteomes" id="UP000036851"/>
    </source>
</evidence>
<dbReference type="GO" id="GO:0009986">
    <property type="term" value="C:cell surface"/>
    <property type="evidence" value="ECO:0007669"/>
    <property type="project" value="InterPro"/>
</dbReference>
<dbReference type="RefSeq" id="WP_052898855.1">
    <property type="nucleotide sequence ID" value="NZ_JRXE01000009.1"/>
</dbReference>
<dbReference type="Proteomes" id="UP000036851">
    <property type="component" value="Unassembled WGS sequence"/>
</dbReference>
<dbReference type="GO" id="GO:0030254">
    <property type="term" value="P:protein secretion by the type III secretion system"/>
    <property type="evidence" value="ECO:0007669"/>
    <property type="project" value="InterPro"/>
</dbReference>
<name>A0A0L7TCP8_9GAMM</name>
<feature type="region of interest" description="Disordered" evidence="1">
    <location>
        <begin position="1"/>
        <end position="22"/>
    </location>
</feature>
<dbReference type="EMBL" id="JRXE01000009">
    <property type="protein sequence ID" value="KOC90709.1"/>
    <property type="molecule type" value="Genomic_DNA"/>
</dbReference>
<dbReference type="GO" id="GO:0050709">
    <property type="term" value="P:negative regulation of protein secretion"/>
    <property type="evidence" value="ECO:0007669"/>
    <property type="project" value="InterPro"/>
</dbReference>
<dbReference type="Pfam" id="PF09059">
    <property type="entry name" value="TyeA"/>
    <property type="match status" value="1"/>
</dbReference>
<dbReference type="InterPro" id="IPR013401">
    <property type="entry name" value="T3SS_LcrE"/>
</dbReference>
<evidence type="ECO:0000259" key="2">
    <source>
        <dbReference type="Pfam" id="PF07201"/>
    </source>
</evidence>
<feature type="compositionally biased region" description="Low complexity" evidence="1">
    <location>
        <begin position="79"/>
        <end position="90"/>
    </location>
</feature>
<dbReference type="EMBL" id="JRXF01000017">
    <property type="protein sequence ID" value="KOC93133.1"/>
    <property type="molecule type" value="Genomic_DNA"/>
</dbReference>
<keyword evidence="7" id="KW-1185">Reference proteome</keyword>
<evidence type="ECO:0000313" key="4">
    <source>
        <dbReference type="EMBL" id="KOC90709.1"/>
    </source>
</evidence>
<sequence length="371" mass="42167">MINKIEAPHHRPHNPVTNVQQSPHLRPDKVAQVIPAQSVMSIAHSALGSDILTLQGMPTDLDAMLETQENIGFALAGRSSSTSGSSSSSSERARPRAMLQRLARQVAVVAPNQSEELRQRIPAIEQVEEVDDLLNSMRKHELDAGEMALLLATMLNDSDLSPTRRRRLEMALERVMKDDDWKLQLFGLLEFGGLGPAGLAELRRLYQQAASRQSGLAYWFAQFRQLLDRRRKLKTLIRALSFELSAEFGISDIRLGAVITDLKRILQFLTIEDHCDRMARALNSPGVDGDRITTELLEIIQQSWVYPDWLKDRATQMLPEGYSQHGYARRMVDLVKMLPDDCFEDIEQRETVLQAFTEYQEKLVNEEEEEY</sequence>
<dbReference type="InterPro" id="IPR015144">
    <property type="entry name" value="T3SS_TyeA"/>
</dbReference>
<dbReference type="NCBIfam" id="TIGR02511">
    <property type="entry name" value="type_III_tyeA"/>
    <property type="match status" value="1"/>
</dbReference>
<dbReference type="InterPro" id="IPR038347">
    <property type="entry name" value="TyeA_sf"/>
</dbReference>
<dbReference type="InterPro" id="IPR010812">
    <property type="entry name" value="HrpJ-like"/>
</dbReference>
<protein>
    <submittedName>
        <fullName evidence="5">Secretion protein</fullName>
    </submittedName>
</protein>
<dbReference type="SUPFAM" id="SSF140591">
    <property type="entry name" value="Type III secretion system domain"/>
    <property type="match status" value="2"/>
</dbReference>
<feature type="domain" description="Hypersensitivity response secretion-like HrpJ" evidence="2">
    <location>
        <begin position="65"/>
        <end position="224"/>
    </location>
</feature>
<dbReference type="OrthoDB" id="6480224at2"/>
<accession>A0A0L7TCP8</accession>
<evidence type="ECO:0000313" key="5">
    <source>
        <dbReference type="EMBL" id="KOC93133.1"/>
    </source>
</evidence>
<dbReference type="STRING" id="1560201.NG42_08375"/>
<proteinExistence type="predicted"/>